<feature type="region of interest" description="Disordered" evidence="1">
    <location>
        <begin position="1"/>
        <end position="42"/>
    </location>
</feature>
<name>A0A2T3AKT1_9PEZI</name>
<keyword evidence="3" id="KW-1185">Reference proteome</keyword>
<proteinExistence type="predicted"/>
<organism evidence="2 3">
    <name type="scientific">Coniella lustricola</name>
    <dbReference type="NCBI Taxonomy" id="2025994"/>
    <lineage>
        <taxon>Eukaryota</taxon>
        <taxon>Fungi</taxon>
        <taxon>Dikarya</taxon>
        <taxon>Ascomycota</taxon>
        <taxon>Pezizomycotina</taxon>
        <taxon>Sordariomycetes</taxon>
        <taxon>Sordariomycetidae</taxon>
        <taxon>Diaporthales</taxon>
        <taxon>Schizoparmaceae</taxon>
        <taxon>Coniella</taxon>
    </lineage>
</organism>
<dbReference type="AlphaFoldDB" id="A0A2T3AKT1"/>
<dbReference type="EMBL" id="KZ678379">
    <property type="protein sequence ID" value="PSS02181.1"/>
    <property type="molecule type" value="Genomic_DNA"/>
</dbReference>
<evidence type="ECO:0000313" key="2">
    <source>
        <dbReference type="EMBL" id="PSS02181.1"/>
    </source>
</evidence>
<protein>
    <submittedName>
        <fullName evidence="2">Uncharacterized protein</fullName>
    </submittedName>
</protein>
<dbReference type="InParanoid" id="A0A2T3AKT1"/>
<sequence>MKTHSSHPVNLNVPQSSHDALSSRARSFPGHQHAASKAQGHWRSNREQWLLSHLAIPYQAMIIPGSSTIPGTVSGLLSPPCGGHWRGSYAPTTRKTNSCLSPWANASSLQQGPGPVARRPDTEVDPKILMGIVLVKRKKERGGGEGERGSGSSHLLARRTIQARLPVSIAFLWQRTGAASYSTPQLVQRCDVQDRGLRMRLADWGLTTTITTTTKTHKSFWQHGGARGAGA</sequence>
<dbReference type="Proteomes" id="UP000241462">
    <property type="component" value="Unassembled WGS sequence"/>
</dbReference>
<reference evidence="2 3" key="1">
    <citation type="journal article" date="2018" name="Mycol. Prog.">
        <title>Coniella lustricola, a new species from submerged detritus.</title>
        <authorList>
            <person name="Raudabaugh D.B."/>
            <person name="Iturriaga T."/>
            <person name="Carver A."/>
            <person name="Mondo S."/>
            <person name="Pangilinan J."/>
            <person name="Lipzen A."/>
            <person name="He G."/>
            <person name="Amirebrahimi M."/>
            <person name="Grigoriev I.V."/>
            <person name="Miller A.N."/>
        </authorList>
    </citation>
    <scope>NUCLEOTIDE SEQUENCE [LARGE SCALE GENOMIC DNA]</scope>
    <source>
        <strain evidence="2 3">B22-T-1</strain>
    </source>
</reference>
<gene>
    <name evidence="2" type="ORF">BD289DRAFT_272328</name>
</gene>
<feature type="compositionally biased region" description="Polar residues" evidence="1">
    <location>
        <begin position="1"/>
        <end position="20"/>
    </location>
</feature>
<evidence type="ECO:0000256" key="1">
    <source>
        <dbReference type="SAM" id="MobiDB-lite"/>
    </source>
</evidence>
<evidence type="ECO:0000313" key="3">
    <source>
        <dbReference type="Proteomes" id="UP000241462"/>
    </source>
</evidence>
<accession>A0A2T3AKT1</accession>